<dbReference type="AlphaFoldDB" id="A0A507QX19"/>
<sequence length="277" mass="31088">MYYAVFLFQQAGLNGTSSSLLANGIQGAVLNIFTLPDMYYMDTWGRLIPMIIGGVGMGMSMMFIAVIMKTKGNPVYTPLTKKTNFHFADQNASNATIAFVYIYVMTFGLTWACVAWVYPPELFSMNMRGRGTAFSSATNWFVVCVFVFAFAAKGFSKAGTNSMVKNFWFALYIPTAMDKISWILYLIFMALCYVMAIVVFLFYPESAGKTLEEMDFLFTKDRTPWVFLDRSATKIGPIFERDMARGEALTALDSRKAPDAEQGVHVEHVDTVENTTK</sequence>
<comment type="subcellular location">
    <subcellularLocation>
        <location evidence="1">Membrane</location>
        <topology evidence="1">Multi-pass membrane protein</topology>
    </subcellularLocation>
</comment>
<evidence type="ECO:0000313" key="8">
    <source>
        <dbReference type="EMBL" id="TQB73027.1"/>
    </source>
</evidence>
<gene>
    <name evidence="8" type="ORF">MPDQ_006277</name>
</gene>
<reference evidence="8 9" key="1">
    <citation type="submission" date="2019-06" db="EMBL/GenBank/DDBJ databases">
        <title>Wine fermentation using esterase from Monascus purpureus.</title>
        <authorList>
            <person name="Geng C."/>
            <person name="Zhang Y."/>
        </authorList>
    </citation>
    <scope>NUCLEOTIDE SEQUENCE [LARGE SCALE GENOMIC DNA]</scope>
    <source>
        <strain evidence="8">HQ1</strain>
    </source>
</reference>
<dbReference type="InterPro" id="IPR036259">
    <property type="entry name" value="MFS_trans_sf"/>
</dbReference>
<evidence type="ECO:0000256" key="5">
    <source>
        <dbReference type="ARBA" id="ARBA00023136"/>
    </source>
</evidence>
<dbReference type="Gene3D" id="1.20.1250.20">
    <property type="entry name" value="MFS general substrate transporter like domains"/>
    <property type="match status" value="2"/>
</dbReference>
<dbReference type="GO" id="GO:0016020">
    <property type="term" value="C:membrane"/>
    <property type="evidence" value="ECO:0007669"/>
    <property type="project" value="UniProtKB-SubCell"/>
</dbReference>
<evidence type="ECO:0000259" key="7">
    <source>
        <dbReference type="PROSITE" id="PS50850"/>
    </source>
</evidence>
<dbReference type="PANTHER" id="PTHR48022">
    <property type="entry name" value="PLASTIDIC GLUCOSE TRANSPORTER 4"/>
    <property type="match status" value="1"/>
</dbReference>
<dbReference type="InterPro" id="IPR050360">
    <property type="entry name" value="MFS_Sugar_Transporters"/>
</dbReference>
<organism evidence="8 9">
    <name type="scientific">Monascus purpureus</name>
    <name type="common">Red mold</name>
    <name type="synonym">Monascus anka</name>
    <dbReference type="NCBI Taxonomy" id="5098"/>
    <lineage>
        <taxon>Eukaryota</taxon>
        <taxon>Fungi</taxon>
        <taxon>Dikarya</taxon>
        <taxon>Ascomycota</taxon>
        <taxon>Pezizomycotina</taxon>
        <taxon>Eurotiomycetes</taxon>
        <taxon>Eurotiomycetidae</taxon>
        <taxon>Eurotiales</taxon>
        <taxon>Aspergillaceae</taxon>
        <taxon>Monascus</taxon>
    </lineage>
</organism>
<dbReference type="OrthoDB" id="6612291at2759"/>
<dbReference type="EMBL" id="VIFY01000052">
    <property type="protein sequence ID" value="TQB73027.1"/>
    <property type="molecule type" value="Genomic_DNA"/>
</dbReference>
<dbReference type="Proteomes" id="UP000319663">
    <property type="component" value="Unassembled WGS sequence"/>
</dbReference>
<dbReference type="SUPFAM" id="SSF103473">
    <property type="entry name" value="MFS general substrate transporter"/>
    <property type="match status" value="1"/>
</dbReference>
<evidence type="ECO:0000256" key="1">
    <source>
        <dbReference type="ARBA" id="ARBA00004141"/>
    </source>
</evidence>
<feature type="transmembrane region" description="Helical" evidence="6">
    <location>
        <begin position="20"/>
        <end position="40"/>
    </location>
</feature>
<dbReference type="InterPro" id="IPR005828">
    <property type="entry name" value="MFS_sugar_transport-like"/>
</dbReference>
<evidence type="ECO:0000256" key="4">
    <source>
        <dbReference type="ARBA" id="ARBA00022989"/>
    </source>
</evidence>
<evidence type="ECO:0000313" key="9">
    <source>
        <dbReference type="Proteomes" id="UP000319663"/>
    </source>
</evidence>
<dbReference type="PROSITE" id="PS50850">
    <property type="entry name" value="MFS"/>
    <property type="match status" value="1"/>
</dbReference>
<comment type="similarity">
    <text evidence="2">Belongs to the major facilitator superfamily. Sugar transporter (TC 2.A.1.1) family.</text>
</comment>
<feature type="transmembrane region" description="Helical" evidence="6">
    <location>
        <begin position="98"/>
        <end position="119"/>
    </location>
</feature>
<keyword evidence="3 6" id="KW-0812">Transmembrane</keyword>
<evidence type="ECO:0000256" key="6">
    <source>
        <dbReference type="SAM" id="Phobius"/>
    </source>
</evidence>
<proteinExistence type="inferred from homology"/>
<dbReference type="PANTHER" id="PTHR48022:SF7">
    <property type="entry name" value="MAJOR FACILITATOR SUPERFAMILY (MFS) PROFILE DOMAIN-CONTAINING PROTEIN-RELATED"/>
    <property type="match status" value="1"/>
</dbReference>
<dbReference type="Pfam" id="PF00083">
    <property type="entry name" value="Sugar_tr"/>
    <property type="match status" value="1"/>
</dbReference>
<keyword evidence="5 6" id="KW-0472">Membrane</keyword>
<feature type="transmembrane region" description="Helical" evidence="6">
    <location>
        <begin position="182"/>
        <end position="203"/>
    </location>
</feature>
<feature type="transmembrane region" description="Helical" evidence="6">
    <location>
        <begin position="47"/>
        <end position="68"/>
    </location>
</feature>
<keyword evidence="9" id="KW-1185">Reference proteome</keyword>
<dbReference type="InterPro" id="IPR020846">
    <property type="entry name" value="MFS_dom"/>
</dbReference>
<name>A0A507QX19_MONPU</name>
<dbReference type="STRING" id="5098.A0A507QX19"/>
<feature type="transmembrane region" description="Helical" evidence="6">
    <location>
        <begin position="131"/>
        <end position="152"/>
    </location>
</feature>
<accession>A0A507QX19</accession>
<dbReference type="GO" id="GO:0005351">
    <property type="term" value="F:carbohydrate:proton symporter activity"/>
    <property type="evidence" value="ECO:0007669"/>
    <property type="project" value="TreeGrafter"/>
</dbReference>
<evidence type="ECO:0000256" key="3">
    <source>
        <dbReference type="ARBA" id="ARBA00022692"/>
    </source>
</evidence>
<feature type="domain" description="Major facilitator superfamily (MFS) profile" evidence="7">
    <location>
        <begin position="1"/>
        <end position="207"/>
    </location>
</feature>
<keyword evidence="4 6" id="KW-1133">Transmembrane helix</keyword>
<protein>
    <recommendedName>
        <fullName evidence="7">Major facilitator superfamily (MFS) profile domain-containing protein</fullName>
    </recommendedName>
</protein>
<evidence type="ECO:0000256" key="2">
    <source>
        <dbReference type="ARBA" id="ARBA00010992"/>
    </source>
</evidence>
<comment type="caution">
    <text evidence="8">The sequence shown here is derived from an EMBL/GenBank/DDBJ whole genome shotgun (WGS) entry which is preliminary data.</text>
</comment>